<dbReference type="Pfam" id="PF11367">
    <property type="entry name" value="Tail_completion_gp17"/>
    <property type="match status" value="1"/>
</dbReference>
<accession>A0A1J0WHL6</accession>
<dbReference type="InterPro" id="IPR053745">
    <property type="entry name" value="Viral_Tail_Comp_sf"/>
</dbReference>
<reference evidence="1 2" key="1">
    <citation type="submission" date="2016-11" db="EMBL/GenBank/DDBJ databases">
        <title>Complete genome sequence of Sulfitobacter sp. AM1-D1, a toxic bacteria associated with marine dinoflagellate Alexandrium minutum in East China Sea.</title>
        <authorList>
            <person name="Yang Q."/>
            <person name="Zhang X."/>
            <person name="Tian X."/>
        </authorList>
    </citation>
    <scope>NUCLEOTIDE SEQUENCE [LARGE SCALE GENOMIC DNA]</scope>
    <source>
        <strain evidence="1 2">AM1-D1</strain>
    </source>
</reference>
<sequence>MSYAGSGPLQAAVFDALSADASVAAVVGSAIYDAEPAGNLPPLFVRLGSETVRDASDVSGAGALHRFTVSVVSLQPGFANAKQAASAICDALQDAALPLSRGRLVSLRFERANARRIDSGSARQIDLRFAALVQGD</sequence>
<dbReference type="KEGG" id="suam:BOO69_10625"/>
<dbReference type="OrthoDB" id="7644395at2"/>
<dbReference type="RefSeq" id="WP_071972154.1">
    <property type="nucleotide sequence ID" value="NZ_CP018076.1"/>
</dbReference>
<dbReference type="Gene3D" id="3.30.2000.30">
    <property type="match status" value="1"/>
</dbReference>
<dbReference type="STRING" id="1917485.BOO69_10625"/>
<protein>
    <recommendedName>
        <fullName evidence="3">DUF3168 domain-containing protein</fullName>
    </recommendedName>
</protein>
<name>A0A1J0WHL6_9RHOB</name>
<dbReference type="EMBL" id="CP018076">
    <property type="protein sequence ID" value="APE43817.1"/>
    <property type="molecule type" value="Genomic_DNA"/>
</dbReference>
<dbReference type="AlphaFoldDB" id="A0A1J0WHL6"/>
<proteinExistence type="predicted"/>
<organism evidence="1 2">
    <name type="scientific">Sulfitobacter alexandrii</name>
    <dbReference type="NCBI Taxonomy" id="1917485"/>
    <lineage>
        <taxon>Bacteria</taxon>
        <taxon>Pseudomonadati</taxon>
        <taxon>Pseudomonadota</taxon>
        <taxon>Alphaproteobacteria</taxon>
        <taxon>Rhodobacterales</taxon>
        <taxon>Roseobacteraceae</taxon>
        <taxon>Sulfitobacter</taxon>
    </lineage>
</organism>
<evidence type="ECO:0000313" key="2">
    <source>
        <dbReference type="Proteomes" id="UP000181897"/>
    </source>
</evidence>
<dbReference type="Proteomes" id="UP000181897">
    <property type="component" value="Chromosome"/>
</dbReference>
<gene>
    <name evidence="1" type="ORF">BOO69_10625</name>
</gene>
<keyword evidence="2" id="KW-1185">Reference proteome</keyword>
<evidence type="ECO:0000313" key="1">
    <source>
        <dbReference type="EMBL" id="APE43817.1"/>
    </source>
</evidence>
<evidence type="ECO:0008006" key="3">
    <source>
        <dbReference type="Google" id="ProtNLM"/>
    </source>
</evidence>
<dbReference type="InterPro" id="IPR021508">
    <property type="entry name" value="Gp17-like"/>
</dbReference>